<dbReference type="EMBL" id="CP141261">
    <property type="protein sequence ID" value="WRL65335.1"/>
    <property type="molecule type" value="Genomic_DNA"/>
</dbReference>
<dbReference type="PANTHER" id="PTHR42792:SF2">
    <property type="entry name" value="FLAGELLIN"/>
    <property type="match status" value="1"/>
</dbReference>
<accession>A0ABZ1B8F2</accession>
<keyword evidence="4" id="KW-1185">Reference proteome</keyword>
<dbReference type="Gene3D" id="1.20.1330.10">
    <property type="entry name" value="f41 fragment of flagellin, N-terminal domain"/>
    <property type="match status" value="1"/>
</dbReference>
<dbReference type="PRINTS" id="PR00207">
    <property type="entry name" value="FLAGELLIN"/>
</dbReference>
<proteinExistence type="predicted"/>
<feature type="domain" description="Flagellin N-terminal" evidence="2">
    <location>
        <begin position="9"/>
        <end position="136"/>
    </location>
</feature>
<sequence length="158" mass="16489">MGLRVVSDIAGMSAHRHLSLTSTRVGTTLERLASGLRINRAADDAAGLAISEGLRSQVGGIRQAARNSRDAVGVVQIAEGALRETTSVLQRMRDLAVQAANDGGLDGDATAAIQEELDQLKSELTRIAVVTTFNGTPCWTGPTPARSRSGPTVATPSR</sequence>
<protein>
    <recommendedName>
        <fullName evidence="1">Flagellin</fullName>
    </recommendedName>
</protein>
<name>A0ABZ1B8F2_9ACTN</name>
<dbReference type="Pfam" id="PF00669">
    <property type="entry name" value="Flagellin_N"/>
    <property type="match status" value="1"/>
</dbReference>
<dbReference type="RefSeq" id="WP_324276659.1">
    <property type="nucleotide sequence ID" value="NZ_CP141261.1"/>
</dbReference>
<evidence type="ECO:0000259" key="2">
    <source>
        <dbReference type="Pfam" id="PF00669"/>
    </source>
</evidence>
<reference evidence="3 4" key="1">
    <citation type="submission" date="2023-12" db="EMBL/GenBank/DDBJ databases">
        <title>Blastococcus brunescens sp. nov., an actonobacterium isolated from sandstone collected in sahara desert.</title>
        <authorList>
            <person name="Gtari M."/>
            <person name="Ghodhbane F."/>
        </authorList>
    </citation>
    <scope>NUCLEOTIDE SEQUENCE [LARGE SCALE GENOMIC DNA]</scope>
    <source>
        <strain evidence="3 4">BMG 8361</strain>
    </source>
</reference>
<evidence type="ECO:0000256" key="1">
    <source>
        <dbReference type="ARBA" id="ARBA00020110"/>
    </source>
</evidence>
<dbReference type="InterPro" id="IPR001029">
    <property type="entry name" value="Flagellin_N"/>
</dbReference>
<dbReference type="SUPFAM" id="SSF64518">
    <property type="entry name" value="Phase 1 flagellin"/>
    <property type="match status" value="1"/>
</dbReference>
<dbReference type="PANTHER" id="PTHR42792">
    <property type="entry name" value="FLAGELLIN"/>
    <property type="match status" value="1"/>
</dbReference>
<dbReference type="Proteomes" id="UP001324287">
    <property type="component" value="Chromosome"/>
</dbReference>
<organism evidence="3 4">
    <name type="scientific">Blastococcus brunescens</name>
    <dbReference type="NCBI Taxonomy" id="1564165"/>
    <lineage>
        <taxon>Bacteria</taxon>
        <taxon>Bacillati</taxon>
        <taxon>Actinomycetota</taxon>
        <taxon>Actinomycetes</taxon>
        <taxon>Geodermatophilales</taxon>
        <taxon>Geodermatophilaceae</taxon>
        <taxon>Blastococcus</taxon>
    </lineage>
</organism>
<evidence type="ECO:0000313" key="4">
    <source>
        <dbReference type="Proteomes" id="UP001324287"/>
    </source>
</evidence>
<gene>
    <name evidence="3" type="ORF">U6N30_06715</name>
</gene>
<evidence type="ECO:0000313" key="3">
    <source>
        <dbReference type="EMBL" id="WRL65335.1"/>
    </source>
</evidence>
<dbReference type="InterPro" id="IPR001492">
    <property type="entry name" value="Flagellin"/>
</dbReference>